<feature type="region of interest" description="Disordered" evidence="1">
    <location>
        <begin position="48"/>
        <end position="81"/>
    </location>
</feature>
<gene>
    <name evidence="2" type="ORF">BV898_19064</name>
</gene>
<name>A0A9X6RP29_HYPEX</name>
<comment type="caution">
    <text evidence="2">The sequence shown here is derived from an EMBL/GenBank/DDBJ whole genome shotgun (WGS) entry which is preliminary data.</text>
</comment>
<dbReference type="AlphaFoldDB" id="A0A9X6RP29"/>
<feature type="compositionally biased region" description="Basic and acidic residues" evidence="1">
    <location>
        <begin position="71"/>
        <end position="81"/>
    </location>
</feature>
<sequence length="81" mass="8761">MLDISTATNGHDPRRFEQLNAPGYLTQFCLVDILQGVGNSFQPLGKKGHHKPGLLGNVPNEGLSPIMTGNQHERLGETAPQ</sequence>
<proteinExistence type="predicted"/>
<reference evidence="3" key="1">
    <citation type="submission" date="2017-01" db="EMBL/GenBank/DDBJ databases">
        <title>Comparative genomics of anhydrobiosis in the tardigrade Hypsibius dujardini.</title>
        <authorList>
            <person name="Yoshida Y."/>
            <person name="Koutsovoulos G."/>
            <person name="Laetsch D."/>
            <person name="Stevens L."/>
            <person name="Kumar S."/>
            <person name="Horikawa D."/>
            <person name="Ishino K."/>
            <person name="Komine S."/>
            <person name="Tomita M."/>
            <person name="Blaxter M."/>
            <person name="Arakawa K."/>
        </authorList>
    </citation>
    <scope>NUCLEOTIDE SEQUENCE [LARGE SCALE GENOMIC DNA]</scope>
    <source>
        <strain evidence="3">Z151</strain>
    </source>
</reference>
<evidence type="ECO:0000313" key="3">
    <source>
        <dbReference type="Proteomes" id="UP000192578"/>
    </source>
</evidence>
<organism evidence="2 3">
    <name type="scientific">Hypsibius exemplaris</name>
    <name type="common">Freshwater tardigrade</name>
    <dbReference type="NCBI Taxonomy" id="2072580"/>
    <lineage>
        <taxon>Eukaryota</taxon>
        <taxon>Metazoa</taxon>
        <taxon>Ecdysozoa</taxon>
        <taxon>Tardigrada</taxon>
        <taxon>Eutardigrada</taxon>
        <taxon>Parachela</taxon>
        <taxon>Hypsibioidea</taxon>
        <taxon>Hypsibiidae</taxon>
        <taxon>Hypsibius</taxon>
    </lineage>
</organism>
<accession>A0A9X6RP29</accession>
<keyword evidence="3" id="KW-1185">Reference proteome</keyword>
<evidence type="ECO:0000313" key="2">
    <source>
        <dbReference type="EMBL" id="OWA54665.1"/>
    </source>
</evidence>
<evidence type="ECO:0000256" key="1">
    <source>
        <dbReference type="SAM" id="MobiDB-lite"/>
    </source>
</evidence>
<dbReference type="Proteomes" id="UP000192578">
    <property type="component" value="Unassembled WGS sequence"/>
</dbReference>
<protein>
    <submittedName>
        <fullName evidence="2">Uncharacterized protein</fullName>
    </submittedName>
</protein>
<dbReference type="EMBL" id="MTYJ01000438">
    <property type="protein sequence ID" value="OWA54665.1"/>
    <property type="molecule type" value="Genomic_DNA"/>
</dbReference>